<gene>
    <name evidence="9" type="ORF">BHU62_19500</name>
</gene>
<evidence type="ECO:0000256" key="2">
    <source>
        <dbReference type="ARBA" id="ARBA00010509"/>
    </source>
</evidence>
<evidence type="ECO:0000256" key="4">
    <source>
        <dbReference type="ARBA" id="ARBA00022729"/>
    </source>
</evidence>
<evidence type="ECO:0000313" key="10">
    <source>
        <dbReference type="Proteomes" id="UP000185770"/>
    </source>
</evidence>
<dbReference type="AlphaFoldDB" id="A0A1Q4NW34"/>
<dbReference type="InterPro" id="IPR032694">
    <property type="entry name" value="CopC/D"/>
</dbReference>
<keyword evidence="5 7" id="KW-0574">Periplasm</keyword>
<comment type="function">
    <text evidence="7">Involved in copper resistance.</text>
</comment>
<dbReference type="GO" id="GO:0042597">
    <property type="term" value="C:periplasmic space"/>
    <property type="evidence" value="ECO:0007669"/>
    <property type="project" value="UniProtKB-SubCell"/>
</dbReference>
<evidence type="ECO:0000256" key="3">
    <source>
        <dbReference type="ARBA" id="ARBA00022723"/>
    </source>
</evidence>
<sequence length="138" mass="14893">MTLFLLLRDTTVIGKIRSSYRLLSTIFVLFVGLSSQQALAHAHLKVETPKADASVSPAPKALTLNFSEGIEPNFSGVKITGPDNAVVKTGKLQLDPNNNTQVNVPIEGELSAGKYNVSWHVVSVDGHKTKGQYSFTVN</sequence>
<keyword evidence="4 7" id="KW-0732">Signal</keyword>
<dbReference type="Gene3D" id="2.60.40.1220">
    <property type="match status" value="1"/>
</dbReference>
<dbReference type="EMBL" id="MJAO01000023">
    <property type="protein sequence ID" value="OKB65090.1"/>
    <property type="molecule type" value="Genomic_DNA"/>
</dbReference>
<dbReference type="PANTHER" id="PTHR34820:SF4">
    <property type="entry name" value="INNER MEMBRANE PROTEIN YEBZ"/>
    <property type="match status" value="1"/>
</dbReference>
<accession>A0A1Q4NW34</accession>
<feature type="domain" description="CopC" evidence="8">
    <location>
        <begin position="41"/>
        <end position="137"/>
    </location>
</feature>
<dbReference type="GO" id="GO:0005886">
    <property type="term" value="C:plasma membrane"/>
    <property type="evidence" value="ECO:0007669"/>
    <property type="project" value="TreeGrafter"/>
</dbReference>
<dbReference type="NCBIfam" id="NF033814">
    <property type="entry name" value="copper_CopC"/>
    <property type="match status" value="1"/>
</dbReference>
<evidence type="ECO:0000256" key="1">
    <source>
        <dbReference type="ARBA" id="ARBA00004418"/>
    </source>
</evidence>
<dbReference type="PANTHER" id="PTHR34820">
    <property type="entry name" value="INNER MEMBRANE PROTEIN YEBZ"/>
    <property type="match status" value="1"/>
</dbReference>
<dbReference type="OrthoDB" id="9796814at2"/>
<dbReference type="Pfam" id="PF04234">
    <property type="entry name" value="CopC"/>
    <property type="match status" value="1"/>
</dbReference>
<name>A0A1Q4NW34_SERMA</name>
<dbReference type="InterPro" id="IPR047685">
    <property type="entry name" value="CopC-like"/>
</dbReference>
<dbReference type="InterPro" id="IPR014756">
    <property type="entry name" value="Ig_E-set"/>
</dbReference>
<dbReference type="NCBIfam" id="NF007636">
    <property type="entry name" value="PRK10301.1"/>
    <property type="match status" value="1"/>
</dbReference>
<evidence type="ECO:0000259" key="8">
    <source>
        <dbReference type="Pfam" id="PF04234"/>
    </source>
</evidence>
<reference evidence="9 10" key="1">
    <citation type="submission" date="2016-09" db="EMBL/GenBank/DDBJ databases">
        <title>Serratia marcescens MSU-97 and epiphytic antimycotic-producing bacteria.</title>
        <authorList>
            <person name="Matilla M.A."/>
        </authorList>
    </citation>
    <scope>NUCLEOTIDE SEQUENCE [LARGE SCALE GENOMIC DNA]</scope>
    <source>
        <strain evidence="9 10">MSU-97</strain>
    </source>
</reference>
<dbReference type="GO" id="GO:0006825">
    <property type="term" value="P:copper ion transport"/>
    <property type="evidence" value="ECO:0007669"/>
    <property type="project" value="InterPro"/>
</dbReference>
<protein>
    <recommendedName>
        <fullName evidence="7">Copper resistance protein C</fullName>
    </recommendedName>
</protein>
<dbReference type="InterPro" id="IPR007348">
    <property type="entry name" value="CopC_dom"/>
</dbReference>
<evidence type="ECO:0000313" key="9">
    <source>
        <dbReference type="EMBL" id="OKB65090.1"/>
    </source>
</evidence>
<comment type="similarity">
    <text evidence="2 7">Belongs to the CopC family.</text>
</comment>
<dbReference type="SUPFAM" id="SSF81296">
    <property type="entry name" value="E set domains"/>
    <property type="match status" value="1"/>
</dbReference>
<dbReference type="Proteomes" id="UP000185770">
    <property type="component" value="Unassembled WGS sequence"/>
</dbReference>
<evidence type="ECO:0000256" key="5">
    <source>
        <dbReference type="ARBA" id="ARBA00022764"/>
    </source>
</evidence>
<dbReference type="GO" id="GO:0005507">
    <property type="term" value="F:copper ion binding"/>
    <property type="evidence" value="ECO:0007669"/>
    <property type="project" value="UniProtKB-UniRule"/>
</dbReference>
<keyword evidence="3 7" id="KW-0479">Metal-binding</keyword>
<comment type="caution">
    <text evidence="9">The sequence shown here is derived from an EMBL/GenBank/DDBJ whole genome shotgun (WGS) entry which is preliminary data.</text>
</comment>
<proteinExistence type="inferred from homology"/>
<organism evidence="9 10">
    <name type="scientific">Serratia marcescens</name>
    <dbReference type="NCBI Taxonomy" id="615"/>
    <lineage>
        <taxon>Bacteria</taxon>
        <taxon>Pseudomonadati</taxon>
        <taxon>Pseudomonadota</taxon>
        <taxon>Gammaproteobacteria</taxon>
        <taxon>Enterobacterales</taxon>
        <taxon>Yersiniaceae</taxon>
        <taxon>Serratia</taxon>
    </lineage>
</organism>
<evidence type="ECO:0000256" key="6">
    <source>
        <dbReference type="ARBA" id="ARBA00023008"/>
    </source>
</evidence>
<dbReference type="InterPro" id="IPR014755">
    <property type="entry name" value="Cu-Rt/internalin_Ig-like"/>
</dbReference>
<keyword evidence="6 7" id="KW-0186">Copper</keyword>
<dbReference type="GO" id="GO:0046688">
    <property type="term" value="P:response to copper ion"/>
    <property type="evidence" value="ECO:0007669"/>
    <property type="project" value="UniProtKB-UniRule"/>
</dbReference>
<evidence type="ECO:0000256" key="7">
    <source>
        <dbReference type="RuleBase" id="RU369037"/>
    </source>
</evidence>
<comment type="subcellular location">
    <subcellularLocation>
        <location evidence="1 7">Periplasm</location>
    </subcellularLocation>
</comment>